<name>A0A146K4F7_9EUKA</name>
<keyword evidence="2 3" id="KW-0067">ATP-binding</keyword>
<dbReference type="PROSITE" id="PS00108">
    <property type="entry name" value="PROTEIN_KINASE_ST"/>
    <property type="match status" value="1"/>
</dbReference>
<keyword evidence="1 3" id="KW-0547">Nucleotide-binding</keyword>
<sequence>MTETELQKAFGVAKLSDENIIGGGSFANVYKVVYKHVFYAVKVINAQILRYQTEKVKKYVESEVKILQKLQHPFVISLLNQFDVEIKQANKVLKKKILVMPFAEQQINTQIKNEKIMLQLLVAVQYLHNQQIIHRDIKPDNIMVRNGNIYLIDLNVSKEAEAVNNTLIGTPIYMAPEVFNGSYDSKVDVYSIGCVWYEYLTGKSILQECEEQIQQNHERKQLHQFEIYKYIPKLNEESKFHKYCNQMMTVNPKERVTIGELVQAFKQEILDTLE</sequence>
<dbReference type="AlphaFoldDB" id="A0A146K4F7"/>
<reference evidence="6" key="1">
    <citation type="submission" date="2015-07" db="EMBL/GenBank/DDBJ databases">
        <title>Adaptation to a free-living lifestyle via gene acquisitions in the diplomonad Trepomonas sp. PC1.</title>
        <authorList>
            <person name="Xu F."/>
            <person name="Jerlstrom-Hultqvist J."/>
            <person name="Kolisko M."/>
            <person name="Simpson A.G.B."/>
            <person name="Roger A.J."/>
            <person name="Svard S.G."/>
            <person name="Andersson J.O."/>
        </authorList>
    </citation>
    <scope>NUCLEOTIDE SEQUENCE</scope>
    <source>
        <strain evidence="6">PC1</strain>
    </source>
</reference>
<evidence type="ECO:0000259" key="5">
    <source>
        <dbReference type="PROSITE" id="PS50011"/>
    </source>
</evidence>
<keyword evidence="4" id="KW-0723">Serine/threonine-protein kinase</keyword>
<dbReference type="InterPro" id="IPR017441">
    <property type="entry name" value="Protein_kinase_ATP_BS"/>
</dbReference>
<evidence type="ECO:0000256" key="3">
    <source>
        <dbReference type="PROSITE-ProRule" id="PRU10141"/>
    </source>
</evidence>
<protein>
    <submittedName>
        <fullName evidence="6">Kinase</fullName>
    </submittedName>
</protein>
<dbReference type="GO" id="GO:0005524">
    <property type="term" value="F:ATP binding"/>
    <property type="evidence" value="ECO:0007669"/>
    <property type="project" value="UniProtKB-UniRule"/>
</dbReference>
<proteinExistence type="inferred from homology"/>
<gene>
    <name evidence="6" type="ORF">TPC1_17852</name>
</gene>
<comment type="similarity">
    <text evidence="4">Belongs to the protein kinase superfamily.</text>
</comment>
<dbReference type="Gene3D" id="1.10.510.10">
    <property type="entry name" value="Transferase(Phosphotransferase) domain 1"/>
    <property type="match status" value="1"/>
</dbReference>
<dbReference type="InterPro" id="IPR011009">
    <property type="entry name" value="Kinase-like_dom_sf"/>
</dbReference>
<dbReference type="PANTHER" id="PTHR44167:SF24">
    <property type="entry name" value="SERINE_THREONINE-PROTEIN KINASE CHK2"/>
    <property type="match status" value="1"/>
</dbReference>
<evidence type="ECO:0000313" key="6">
    <source>
        <dbReference type="EMBL" id="JAP90755.1"/>
    </source>
</evidence>
<dbReference type="PROSITE" id="PS50011">
    <property type="entry name" value="PROTEIN_KINASE_DOM"/>
    <property type="match status" value="1"/>
</dbReference>
<evidence type="ECO:0000256" key="4">
    <source>
        <dbReference type="RuleBase" id="RU000304"/>
    </source>
</evidence>
<dbReference type="SUPFAM" id="SSF56112">
    <property type="entry name" value="Protein kinase-like (PK-like)"/>
    <property type="match status" value="1"/>
</dbReference>
<dbReference type="Pfam" id="PF00069">
    <property type="entry name" value="Pkinase"/>
    <property type="match status" value="1"/>
</dbReference>
<dbReference type="Gene3D" id="3.30.200.20">
    <property type="entry name" value="Phosphorylase Kinase, domain 1"/>
    <property type="match status" value="1"/>
</dbReference>
<accession>A0A146K4F7</accession>
<keyword evidence="6" id="KW-0808">Transferase</keyword>
<dbReference type="InterPro" id="IPR000719">
    <property type="entry name" value="Prot_kinase_dom"/>
</dbReference>
<feature type="binding site" evidence="3">
    <location>
        <position position="42"/>
    </location>
    <ligand>
        <name>ATP</name>
        <dbReference type="ChEBI" id="CHEBI:30616"/>
    </ligand>
</feature>
<dbReference type="PROSITE" id="PS00107">
    <property type="entry name" value="PROTEIN_KINASE_ATP"/>
    <property type="match status" value="1"/>
</dbReference>
<dbReference type="PANTHER" id="PTHR44167">
    <property type="entry name" value="OVARIAN-SPECIFIC SERINE/THREONINE-PROTEIN KINASE LOK-RELATED"/>
    <property type="match status" value="1"/>
</dbReference>
<dbReference type="GO" id="GO:0004674">
    <property type="term" value="F:protein serine/threonine kinase activity"/>
    <property type="evidence" value="ECO:0007669"/>
    <property type="project" value="UniProtKB-KW"/>
</dbReference>
<dbReference type="GO" id="GO:0044773">
    <property type="term" value="P:mitotic DNA damage checkpoint signaling"/>
    <property type="evidence" value="ECO:0007669"/>
    <property type="project" value="TreeGrafter"/>
</dbReference>
<evidence type="ECO:0000256" key="1">
    <source>
        <dbReference type="ARBA" id="ARBA00022741"/>
    </source>
</evidence>
<dbReference type="EMBL" id="GDID01005851">
    <property type="protein sequence ID" value="JAP90755.1"/>
    <property type="molecule type" value="Transcribed_RNA"/>
</dbReference>
<organism evidence="6">
    <name type="scientific">Trepomonas sp. PC1</name>
    <dbReference type="NCBI Taxonomy" id="1076344"/>
    <lineage>
        <taxon>Eukaryota</taxon>
        <taxon>Metamonada</taxon>
        <taxon>Diplomonadida</taxon>
        <taxon>Hexamitidae</taxon>
        <taxon>Hexamitinae</taxon>
        <taxon>Trepomonas</taxon>
    </lineage>
</organism>
<dbReference type="SMART" id="SM00220">
    <property type="entry name" value="S_TKc"/>
    <property type="match status" value="1"/>
</dbReference>
<evidence type="ECO:0000256" key="2">
    <source>
        <dbReference type="ARBA" id="ARBA00022840"/>
    </source>
</evidence>
<keyword evidence="6" id="KW-0418">Kinase</keyword>
<dbReference type="InterPro" id="IPR008271">
    <property type="entry name" value="Ser/Thr_kinase_AS"/>
</dbReference>
<feature type="domain" description="Protein kinase" evidence="5">
    <location>
        <begin position="15"/>
        <end position="270"/>
    </location>
</feature>
<dbReference type="GO" id="GO:0005634">
    <property type="term" value="C:nucleus"/>
    <property type="evidence" value="ECO:0007669"/>
    <property type="project" value="TreeGrafter"/>
</dbReference>